<reference evidence="3" key="1">
    <citation type="journal article" date="2023" name="Mol. Biol. Evol.">
        <title>Third-Generation Sequencing Reveals the Adaptive Role of the Epigenome in Three Deep-Sea Polychaetes.</title>
        <authorList>
            <person name="Perez M."/>
            <person name="Aroh O."/>
            <person name="Sun Y."/>
            <person name="Lan Y."/>
            <person name="Juniper S.K."/>
            <person name="Young C.R."/>
            <person name="Angers B."/>
            <person name="Qian P.Y."/>
        </authorList>
    </citation>
    <scope>NUCLEOTIDE SEQUENCE</scope>
    <source>
        <strain evidence="3">R07B-5</strain>
    </source>
</reference>
<evidence type="ECO:0000313" key="3">
    <source>
        <dbReference type="EMBL" id="KAK2188902.1"/>
    </source>
</evidence>
<accession>A0AAD9P665</accession>
<dbReference type="InterPro" id="IPR024977">
    <property type="entry name" value="Apc4-like_WD40_dom"/>
</dbReference>
<dbReference type="SUPFAM" id="SSF50978">
    <property type="entry name" value="WD40 repeat-like"/>
    <property type="match status" value="1"/>
</dbReference>
<dbReference type="PANTHER" id="PTHR47822">
    <property type="entry name" value="CARBOHYDRATE BINDING DOMAIN CONTAINING PROTEIN"/>
    <property type="match status" value="1"/>
</dbReference>
<evidence type="ECO:0000256" key="1">
    <source>
        <dbReference type="PROSITE-ProRule" id="PRU00221"/>
    </source>
</evidence>
<evidence type="ECO:0000259" key="2">
    <source>
        <dbReference type="Pfam" id="PF12894"/>
    </source>
</evidence>
<organism evidence="3 4">
    <name type="scientific">Ridgeia piscesae</name>
    <name type="common">Tubeworm</name>
    <dbReference type="NCBI Taxonomy" id="27915"/>
    <lineage>
        <taxon>Eukaryota</taxon>
        <taxon>Metazoa</taxon>
        <taxon>Spiralia</taxon>
        <taxon>Lophotrochozoa</taxon>
        <taxon>Annelida</taxon>
        <taxon>Polychaeta</taxon>
        <taxon>Sedentaria</taxon>
        <taxon>Canalipalpata</taxon>
        <taxon>Sabellida</taxon>
        <taxon>Siboglinidae</taxon>
        <taxon>Ridgeia</taxon>
    </lineage>
</organism>
<gene>
    <name evidence="3" type="ORF">NP493_120g04054</name>
</gene>
<comment type="caution">
    <text evidence="3">The sequence shown here is derived from an EMBL/GenBank/DDBJ whole genome shotgun (WGS) entry which is preliminary data.</text>
</comment>
<dbReference type="Pfam" id="PF00400">
    <property type="entry name" value="WD40"/>
    <property type="match status" value="1"/>
</dbReference>
<keyword evidence="4" id="KW-1185">Reference proteome</keyword>
<feature type="domain" description="Anaphase-promoting complex subunit 4-like WD40" evidence="2">
    <location>
        <begin position="28"/>
        <end position="93"/>
    </location>
</feature>
<keyword evidence="1" id="KW-0853">WD repeat</keyword>
<dbReference type="AlphaFoldDB" id="A0AAD9P665"/>
<dbReference type="Proteomes" id="UP001209878">
    <property type="component" value="Unassembled WGS sequence"/>
</dbReference>
<dbReference type="SMART" id="SM00320">
    <property type="entry name" value="WD40"/>
    <property type="match status" value="5"/>
</dbReference>
<dbReference type="InterPro" id="IPR001680">
    <property type="entry name" value="WD40_rpt"/>
</dbReference>
<sequence>MLLNKCPVPQWLSCVVAALGYRTYSNISVHKVVSFPETGKNVVTAVQYSKDGNFLVCGDMSGHMHIMSPDTGAILRPVKHYKRGSPAIMCMRFHPVNKYKFFVSTGNGTVYCCEANSGASQSVATETDNVTHCLDISCSGQHVITVGKDLNVRMYDSHTMTLTKIITGYVGISAPDDNLVGHALRVFGLKCHPEYDHIFITGGWDNNLKMWDSRTEEGVVGVIPGPHICGDSIDIRGSYVVSGSWVKKNSLQLWDFNTMSLVRNIKFRQKGDGEYLYCARFANDQTVLAGGSGTKSAQAINFETDEVSCSRHRNLY</sequence>
<dbReference type="InterPro" id="IPR036322">
    <property type="entry name" value="WD40_repeat_dom_sf"/>
</dbReference>
<name>A0AAD9P665_RIDPI</name>
<dbReference type="PROSITE" id="PS50294">
    <property type="entry name" value="WD_REPEATS_REGION"/>
    <property type="match status" value="1"/>
</dbReference>
<dbReference type="EMBL" id="JAODUO010000119">
    <property type="protein sequence ID" value="KAK2188902.1"/>
    <property type="molecule type" value="Genomic_DNA"/>
</dbReference>
<dbReference type="PROSITE" id="PS50082">
    <property type="entry name" value="WD_REPEATS_2"/>
    <property type="match status" value="1"/>
</dbReference>
<proteinExistence type="predicted"/>
<dbReference type="Pfam" id="PF12894">
    <property type="entry name" value="ANAPC4_WD40"/>
    <property type="match status" value="1"/>
</dbReference>
<dbReference type="PANTHER" id="PTHR47822:SF3">
    <property type="entry name" value="ANAPHASE-PROMOTING COMPLEX SUBUNIT 4-LIKE WD40 DOMAIN-CONTAINING PROTEIN"/>
    <property type="match status" value="1"/>
</dbReference>
<dbReference type="Gene3D" id="2.130.10.10">
    <property type="entry name" value="YVTN repeat-like/Quinoprotein amine dehydrogenase"/>
    <property type="match status" value="2"/>
</dbReference>
<protein>
    <recommendedName>
        <fullName evidence="2">Anaphase-promoting complex subunit 4-like WD40 domain-containing protein</fullName>
    </recommendedName>
</protein>
<feature type="repeat" description="WD" evidence="1">
    <location>
        <begin position="179"/>
        <end position="221"/>
    </location>
</feature>
<dbReference type="InterPro" id="IPR015943">
    <property type="entry name" value="WD40/YVTN_repeat-like_dom_sf"/>
</dbReference>
<evidence type="ECO:0000313" key="4">
    <source>
        <dbReference type="Proteomes" id="UP001209878"/>
    </source>
</evidence>